<protein>
    <recommendedName>
        <fullName evidence="6">AMP-dependent synthetase</fullName>
    </recommendedName>
</protein>
<keyword evidence="5" id="KW-1185">Reference proteome</keyword>
<feature type="domain" description="AMP-binding enzyme C-terminal" evidence="3">
    <location>
        <begin position="314"/>
        <end position="389"/>
    </location>
</feature>
<dbReference type="GO" id="GO:0006631">
    <property type="term" value="P:fatty acid metabolic process"/>
    <property type="evidence" value="ECO:0007669"/>
    <property type="project" value="TreeGrafter"/>
</dbReference>
<dbReference type="AlphaFoldDB" id="A0A399JMB9"/>
<dbReference type="InterPro" id="IPR042099">
    <property type="entry name" value="ANL_N_sf"/>
</dbReference>
<organism evidence="4 5">
    <name type="scientific">Galactobacter valiniphilus</name>
    <dbReference type="NCBI Taxonomy" id="2676122"/>
    <lineage>
        <taxon>Bacteria</taxon>
        <taxon>Bacillati</taxon>
        <taxon>Actinomycetota</taxon>
        <taxon>Actinomycetes</taxon>
        <taxon>Micrococcales</taxon>
        <taxon>Micrococcaceae</taxon>
        <taxon>Galactobacter</taxon>
    </lineage>
</organism>
<dbReference type="Proteomes" id="UP000265419">
    <property type="component" value="Unassembled WGS sequence"/>
</dbReference>
<evidence type="ECO:0008006" key="6">
    <source>
        <dbReference type="Google" id="ProtNLM"/>
    </source>
</evidence>
<dbReference type="Pfam" id="PF00501">
    <property type="entry name" value="AMP-binding"/>
    <property type="match status" value="1"/>
</dbReference>
<dbReference type="RefSeq" id="WP_119423183.1">
    <property type="nucleotide sequence ID" value="NZ_QQXK01000001.1"/>
</dbReference>
<evidence type="ECO:0000259" key="3">
    <source>
        <dbReference type="Pfam" id="PF13193"/>
    </source>
</evidence>
<gene>
    <name evidence="4" type="ORF">DWB68_00545</name>
</gene>
<reference evidence="4 5" key="1">
    <citation type="submission" date="2018-07" db="EMBL/GenBank/DDBJ databases">
        <title>Arthrobacter sp. nov., isolated from raw cow's milk with high bacterial count.</title>
        <authorList>
            <person name="Hahne J."/>
            <person name="Isele D."/>
            <person name="Lipski A."/>
        </authorList>
    </citation>
    <scope>NUCLEOTIDE SEQUENCE [LARGE SCALE GENOMIC DNA]</scope>
    <source>
        <strain evidence="4 5">JZ R-35</strain>
    </source>
</reference>
<dbReference type="PANTHER" id="PTHR43201">
    <property type="entry name" value="ACYL-COA SYNTHETASE"/>
    <property type="match status" value="1"/>
</dbReference>
<evidence type="ECO:0000313" key="4">
    <source>
        <dbReference type="EMBL" id="RII43756.1"/>
    </source>
</evidence>
<dbReference type="PROSITE" id="PS00455">
    <property type="entry name" value="AMP_BINDING"/>
    <property type="match status" value="1"/>
</dbReference>
<evidence type="ECO:0000313" key="5">
    <source>
        <dbReference type="Proteomes" id="UP000265419"/>
    </source>
</evidence>
<evidence type="ECO:0000259" key="2">
    <source>
        <dbReference type="Pfam" id="PF00501"/>
    </source>
</evidence>
<comment type="caution">
    <text evidence="4">The sequence shown here is derived from an EMBL/GenBank/DDBJ whole genome shotgun (WGS) entry which is preliminary data.</text>
</comment>
<evidence type="ECO:0000256" key="1">
    <source>
        <dbReference type="ARBA" id="ARBA00006432"/>
    </source>
</evidence>
<accession>A0A399JMB9</accession>
<dbReference type="EMBL" id="QQXK01000001">
    <property type="protein sequence ID" value="RII43756.1"/>
    <property type="molecule type" value="Genomic_DNA"/>
</dbReference>
<dbReference type="InterPro" id="IPR025110">
    <property type="entry name" value="AMP-bd_C"/>
</dbReference>
<dbReference type="Gene3D" id="3.40.50.12780">
    <property type="entry name" value="N-terminal domain of ligase-like"/>
    <property type="match status" value="1"/>
</dbReference>
<dbReference type="InterPro" id="IPR045851">
    <property type="entry name" value="AMP-bd_C_sf"/>
</dbReference>
<dbReference type="Gene3D" id="3.30.300.30">
    <property type="match status" value="1"/>
</dbReference>
<dbReference type="SUPFAM" id="SSF56801">
    <property type="entry name" value="Acetyl-CoA synthetase-like"/>
    <property type="match status" value="1"/>
</dbReference>
<dbReference type="InterPro" id="IPR000873">
    <property type="entry name" value="AMP-dep_synth/lig_dom"/>
</dbReference>
<proteinExistence type="inferred from homology"/>
<sequence>MRSVLTLPDDGARTFGAHVAGLLGALGAAQRGTGPAVEVLEGPAAGEFVQTFPQDAPAGTAAVIRTSGSTGMPKRTALPAASLAASAAATRERLGGDGHWLLALPLHYVAGLAVLSRALLGDTRVAALDLRERFTPEAFTAATRVLADQSALDADLLEEAPRPLYTSLVPTQLTRLLEDDAATEALRSYAAVLVGGGRTPDATRARAREAGIAVVLTYGSAETCGGCVYDGVPLPGVTAESLNGRLRLGGAMVAGPYLGDPERSAEHFSEEHGTRFYLTDDLGEVTDGVLSVSGRVDDVINTGGVKVSAQAVQRVIEALPGVRGVLVIGVSDPEWGQRVGLVLEEAPGTGIAVPDDATVASAVRAALGAPAVPRLVWRPAALPRLGNGKPDRRASISALEALGREA</sequence>
<dbReference type="InterPro" id="IPR020845">
    <property type="entry name" value="AMP-binding_CS"/>
</dbReference>
<dbReference type="PANTHER" id="PTHR43201:SF8">
    <property type="entry name" value="ACYL-COA SYNTHETASE FAMILY MEMBER 3"/>
    <property type="match status" value="1"/>
</dbReference>
<dbReference type="GO" id="GO:0031956">
    <property type="term" value="F:medium-chain fatty acid-CoA ligase activity"/>
    <property type="evidence" value="ECO:0007669"/>
    <property type="project" value="TreeGrafter"/>
</dbReference>
<feature type="domain" description="AMP-dependent synthetase/ligase" evidence="2">
    <location>
        <begin position="53"/>
        <end position="235"/>
    </location>
</feature>
<comment type="similarity">
    <text evidence="1">Belongs to the ATP-dependent AMP-binding enzyme family.</text>
</comment>
<name>A0A399JMB9_9MICC</name>
<dbReference type="Pfam" id="PF13193">
    <property type="entry name" value="AMP-binding_C"/>
    <property type="match status" value="1"/>
</dbReference>